<proteinExistence type="predicted"/>
<dbReference type="Proteomes" id="UP000541735">
    <property type="component" value="Unassembled WGS sequence"/>
</dbReference>
<dbReference type="EMBL" id="JAARYD010000002">
    <property type="protein sequence ID" value="MBC2175638.1"/>
    <property type="molecule type" value="Genomic_DNA"/>
</dbReference>
<evidence type="ECO:0000313" key="24">
    <source>
        <dbReference type="Proteomes" id="UP000546244"/>
    </source>
</evidence>
<dbReference type="GeneID" id="58716025"/>
<evidence type="ECO:0000313" key="21">
    <source>
        <dbReference type="Proteomes" id="UP000541955"/>
    </source>
</evidence>
<evidence type="ECO:0000259" key="2">
    <source>
        <dbReference type="Pfam" id="PF03703"/>
    </source>
</evidence>
<evidence type="ECO:0000313" key="7">
    <source>
        <dbReference type="EMBL" id="MBC1402025.1"/>
    </source>
</evidence>
<evidence type="ECO:0000313" key="30">
    <source>
        <dbReference type="Proteomes" id="UP000591929"/>
    </source>
</evidence>
<dbReference type="EMBL" id="JAARPT010000005">
    <property type="protein sequence ID" value="MBC1402025.1"/>
    <property type="molecule type" value="Genomic_DNA"/>
</dbReference>
<dbReference type="PANTHER" id="PTHR34473:SF2">
    <property type="entry name" value="UPF0699 TRANSMEMBRANE PROTEIN YDBT"/>
    <property type="match status" value="1"/>
</dbReference>
<evidence type="ECO:0000256" key="1">
    <source>
        <dbReference type="SAM" id="Phobius"/>
    </source>
</evidence>
<keyword evidence="1" id="KW-0812">Transmembrane</keyword>
<dbReference type="Proteomes" id="UP000543379">
    <property type="component" value="Unassembled WGS sequence"/>
</dbReference>
<dbReference type="STRING" id="1552123.EP57_01005"/>
<evidence type="ECO:0000313" key="28">
    <source>
        <dbReference type="Proteomes" id="UP000553016"/>
    </source>
</evidence>
<dbReference type="OrthoDB" id="1750577at2"/>
<dbReference type="Proteomes" id="UP000547643">
    <property type="component" value="Unassembled WGS sequence"/>
</dbReference>
<evidence type="ECO:0000313" key="12">
    <source>
        <dbReference type="EMBL" id="MBC2003403.1"/>
    </source>
</evidence>
<evidence type="ECO:0000313" key="17">
    <source>
        <dbReference type="Proteomes" id="UP000029844"/>
    </source>
</evidence>
<feature type="domain" description="YdbS-like PH" evidence="2">
    <location>
        <begin position="73"/>
        <end position="149"/>
    </location>
</feature>
<evidence type="ECO:0000313" key="19">
    <source>
        <dbReference type="Proteomes" id="UP000533953"/>
    </source>
</evidence>
<evidence type="ECO:0000313" key="4">
    <source>
        <dbReference type="EMBL" id="MBC1317171.1"/>
    </source>
</evidence>
<dbReference type="EMBL" id="JAARPL010000006">
    <property type="protein sequence ID" value="MBC1372601.1"/>
    <property type="molecule type" value="Genomic_DNA"/>
</dbReference>
<keyword evidence="1" id="KW-1133">Transmembrane helix</keyword>
<keyword evidence="1" id="KW-0472">Membrane</keyword>
<evidence type="ECO:0000313" key="22">
    <source>
        <dbReference type="Proteomes" id="UP000543379"/>
    </source>
</evidence>
<accession>A0A099WJ67</accession>
<dbReference type="Proteomes" id="UP000533953">
    <property type="component" value="Unassembled WGS sequence"/>
</dbReference>
<sequence>MELENLAQKLPEEIKKVWRQTYFITIGIFLAVSIGLSILFYAIDISFWWSLIGYGVTVLYFVLTLFVIVPFRWARWSYQIRHDEIEIQHGIIFRSRVLIPMIRVQHVETEQGPLLRRQKLVRVSISTAATVHHIEAVRAQESDTLRHHILELVKVAKEDV</sequence>
<evidence type="ECO:0000313" key="13">
    <source>
        <dbReference type="EMBL" id="MBC2175638.1"/>
    </source>
</evidence>
<protein>
    <submittedName>
        <fullName evidence="4">PH domain-containing protein</fullName>
    </submittedName>
</protein>
<reference evidence="18 19" key="2">
    <citation type="submission" date="2020-03" db="EMBL/GenBank/DDBJ databases">
        <title>Soil Listeria distribution.</title>
        <authorList>
            <person name="Liao J."/>
            <person name="Wiedmann M."/>
        </authorList>
    </citation>
    <scope>NUCLEOTIDE SEQUENCE [LARGE SCALE GENOMIC DNA]</scope>
    <source>
        <strain evidence="14 28">FSL L7-0149</strain>
        <strain evidence="15 27">FSL L7-0153</strain>
        <strain evidence="13 20">FSL L7-0259</strain>
        <strain evidence="12 25">FSL L7-0435</strain>
        <strain evidence="11 26">FSL L7-1017</strain>
        <strain evidence="10 29">FSL L7-1299</strain>
        <strain evidence="9 21">FSL L7-1387</strain>
        <strain evidence="8 19">FSL L7-1547</strain>
        <strain evidence="7 23">FSL L7-1658</strain>
        <strain evidence="6 30">FSL L7-1681</strain>
        <strain evidence="4 22">FSL L7-1816</strain>
        <strain evidence="5 18">FSL L7-1833</strain>
        <strain evidence="16 24">FSL L7-1850</strain>
    </source>
</reference>
<comment type="caution">
    <text evidence="3">The sequence shown here is derived from an EMBL/GenBank/DDBJ whole genome shotgun (WGS) entry which is preliminary data.</text>
</comment>
<evidence type="ECO:0000313" key="15">
    <source>
        <dbReference type="EMBL" id="MBC2244225.1"/>
    </source>
</evidence>
<dbReference type="eggNOG" id="COG3402">
    <property type="taxonomic scope" value="Bacteria"/>
</dbReference>
<dbReference type="PANTHER" id="PTHR34473">
    <property type="entry name" value="UPF0699 TRANSMEMBRANE PROTEIN YDBS"/>
    <property type="match status" value="1"/>
</dbReference>
<evidence type="ECO:0000313" key="6">
    <source>
        <dbReference type="EMBL" id="MBC1372601.1"/>
    </source>
</evidence>
<dbReference type="Proteomes" id="UP000550367">
    <property type="component" value="Unassembled WGS sequence"/>
</dbReference>
<evidence type="ECO:0000313" key="11">
    <source>
        <dbReference type="EMBL" id="MBC1779527.1"/>
    </source>
</evidence>
<dbReference type="EMBL" id="JAASTX010000002">
    <property type="protein sequence ID" value="MBC1490718.1"/>
    <property type="molecule type" value="Genomic_DNA"/>
</dbReference>
<dbReference type="Proteomes" id="UP000532866">
    <property type="component" value="Unassembled WGS sequence"/>
</dbReference>
<evidence type="ECO:0000313" key="18">
    <source>
        <dbReference type="Proteomes" id="UP000532866"/>
    </source>
</evidence>
<evidence type="ECO:0000313" key="9">
    <source>
        <dbReference type="EMBL" id="MBC1562426.1"/>
    </source>
</evidence>
<evidence type="ECO:0000313" key="8">
    <source>
        <dbReference type="EMBL" id="MBC1490718.1"/>
    </source>
</evidence>
<evidence type="ECO:0000313" key="20">
    <source>
        <dbReference type="Proteomes" id="UP000541735"/>
    </source>
</evidence>
<evidence type="ECO:0000313" key="5">
    <source>
        <dbReference type="EMBL" id="MBC1332062.1"/>
    </source>
</evidence>
<dbReference type="AlphaFoldDB" id="A0A099WJ67"/>
<evidence type="ECO:0000313" key="16">
    <source>
        <dbReference type="EMBL" id="MBC2370439.1"/>
    </source>
</evidence>
<feature type="transmembrane region" description="Helical" evidence="1">
    <location>
        <begin position="47"/>
        <end position="71"/>
    </location>
</feature>
<dbReference type="EMBL" id="JNFA01000002">
    <property type="protein sequence ID" value="KGL44568.1"/>
    <property type="molecule type" value="Genomic_DNA"/>
</dbReference>
<dbReference type="EMBL" id="JAARYY010000004">
    <property type="protein sequence ID" value="MBC2244225.1"/>
    <property type="molecule type" value="Genomic_DNA"/>
</dbReference>
<dbReference type="Proteomes" id="UP000029844">
    <property type="component" value="Unassembled WGS sequence"/>
</dbReference>
<feature type="transmembrane region" description="Helical" evidence="1">
    <location>
        <begin position="21"/>
        <end position="41"/>
    </location>
</feature>
<dbReference type="Pfam" id="PF03703">
    <property type="entry name" value="bPH_2"/>
    <property type="match status" value="1"/>
</dbReference>
<evidence type="ECO:0000313" key="29">
    <source>
        <dbReference type="Proteomes" id="UP000574104"/>
    </source>
</evidence>
<dbReference type="RefSeq" id="WP_036083326.1">
    <property type="nucleotide sequence ID" value="NZ_CBCSHQ010000008.1"/>
</dbReference>
<reference evidence="3 17" key="1">
    <citation type="submission" date="2014-05" db="EMBL/GenBank/DDBJ databases">
        <title>Novel Listeriaceae from food processing environments.</title>
        <authorList>
            <person name="den Bakker H.C."/>
        </authorList>
    </citation>
    <scope>NUCLEOTIDE SEQUENCE [LARGE SCALE GENOMIC DNA]</scope>
    <source>
        <strain evidence="3 17">FSL A5-0281</strain>
    </source>
</reference>
<evidence type="ECO:0000313" key="25">
    <source>
        <dbReference type="Proteomes" id="UP000546806"/>
    </source>
</evidence>
<dbReference type="Proteomes" id="UP000544413">
    <property type="component" value="Unassembled WGS sequence"/>
</dbReference>
<keyword evidence="17" id="KW-1185">Reference proteome</keyword>
<dbReference type="EMBL" id="JAARSH010000011">
    <property type="protein sequence ID" value="MBC1617501.1"/>
    <property type="molecule type" value="Genomic_DNA"/>
</dbReference>
<evidence type="ECO:0000313" key="10">
    <source>
        <dbReference type="EMBL" id="MBC1617501.1"/>
    </source>
</evidence>
<dbReference type="EMBL" id="JAAROL010000003">
    <property type="protein sequence ID" value="MBC1332062.1"/>
    <property type="molecule type" value="Genomic_DNA"/>
</dbReference>
<dbReference type="EMBL" id="JAARWW010000002">
    <property type="protein sequence ID" value="MBC2003403.1"/>
    <property type="molecule type" value="Genomic_DNA"/>
</dbReference>
<dbReference type="Proteomes" id="UP000591929">
    <property type="component" value="Unassembled WGS sequence"/>
</dbReference>
<organism evidence="3 17">
    <name type="scientific">Listeria booriae</name>
    <dbReference type="NCBI Taxonomy" id="1552123"/>
    <lineage>
        <taxon>Bacteria</taxon>
        <taxon>Bacillati</taxon>
        <taxon>Bacillota</taxon>
        <taxon>Bacilli</taxon>
        <taxon>Bacillales</taxon>
        <taxon>Listeriaceae</taxon>
        <taxon>Listeria</taxon>
    </lineage>
</organism>
<dbReference type="Proteomes" id="UP000541955">
    <property type="component" value="Unassembled WGS sequence"/>
</dbReference>
<dbReference type="EMBL" id="JAARUV010000004">
    <property type="protein sequence ID" value="MBC1779527.1"/>
    <property type="molecule type" value="Genomic_DNA"/>
</dbReference>
<name>A0A099WJ67_9LIST</name>
<dbReference type="EMBL" id="JAARMV010000001">
    <property type="protein sequence ID" value="MBC2370439.1"/>
    <property type="molecule type" value="Genomic_DNA"/>
</dbReference>
<evidence type="ECO:0000313" key="23">
    <source>
        <dbReference type="Proteomes" id="UP000544413"/>
    </source>
</evidence>
<dbReference type="Proteomes" id="UP000546244">
    <property type="component" value="Unassembled WGS sequence"/>
</dbReference>
<evidence type="ECO:0000313" key="14">
    <source>
        <dbReference type="EMBL" id="MBC2239652.1"/>
    </source>
</evidence>
<dbReference type="Proteomes" id="UP000553016">
    <property type="component" value="Unassembled WGS sequence"/>
</dbReference>
<dbReference type="EMBL" id="JAAROV010000003">
    <property type="protein sequence ID" value="MBC1317171.1"/>
    <property type="molecule type" value="Genomic_DNA"/>
</dbReference>
<evidence type="ECO:0000313" key="26">
    <source>
        <dbReference type="Proteomes" id="UP000547643"/>
    </source>
</evidence>
<gene>
    <name evidence="3" type="ORF">EP57_01005</name>
    <name evidence="5" type="ORF">HB759_08950</name>
    <name evidence="4" type="ORF">HB811_10325</name>
    <name evidence="7" type="ORF">HB836_10460</name>
    <name evidence="6" type="ORF">HB847_09470</name>
    <name evidence="9" type="ORF">HB902_10110</name>
    <name evidence="10" type="ORF">HB904_14970</name>
    <name evidence="16" type="ORF">HBP98_00310</name>
    <name evidence="11" type="ORF">HCA46_11825</name>
    <name evidence="12" type="ORF">HCA78_06475</name>
    <name evidence="15" type="ORF">HCB25_09115</name>
    <name evidence="13" type="ORF">HCB27_03345</name>
    <name evidence="14" type="ORF">HCB35_04110</name>
    <name evidence="8" type="ORF">HCI99_02650</name>
</gene>
<dbReference type="EMBL" id="JAARZA010000002">
    <property type="protein sequence ID" value="MBC2239652.1"/>
    <property type="molecule type" value="Genomic_DNA"/>
</dbReference>
<dbReference type="InterPro" id="IPR005182">
    <property type="entry name" value="YdbS-like_PH"/>
</dbReference>
<evidence type="ECO:0000313" key="27">
    <source>
        <dbReference type="Proteomes" id="UP000550367"/>
    </source>
</evidence>
<dbReference type="Proteomes" id="UP000546806">
    <property type="component" value="Unassembled WGS sequence"/>
</dbReference>
<dbReference type="EMBL" id="JAARRW010000003">
    <property type="protein sequence ID" value="MBC1562426.1"/>
    <property type="molecule type" value="Genomic_DNA"/>
</dbReference>
<evidence type="ECO:0000313" key="3">
    <source>
        <dbReference type="EMBL" id="KGL44568.1"/>
    </source>
</evidence>
<dbReference type="Proteomes" id="UP000574104">
    <property type="component" value="Unassembled WGS sequence"/>
</dbReference>